<sequence length="651" mass="75261">MDIVKFSKGVQIQARNNRGTRYLNYKLLIRKIRWVAEQEEKENWSEAQRYDLIFKDILFRDMNRMDTMYSRDITYIRDIMCILTRSLWSLSCSNSEKNGLNMSEFNEVTQLPVVFLSNLLAFLNPYIDYNNKLQERKVMEWLYNLLECYGKLIRLRSYIIWNSIAVIKVLKKRHAKISPKRRAVNPLDCYALLSSHEFYNGKTLGYLNDMIRDLVIKVFKVDLTTETCRKCFKTTSEPIKTICNHIVCWKCVINIGEISYPKIKNLYYQPMEFHNMINNQIIYYKPFKNCPVCFTSWNRNPESIQVENKLIRLCIDFFNRTERLPNIPEIDTVVQAAVSNVGYISSDEETDKETSGLYNISPLSHVTTSTVGSNGDSSRSSTRSSSSFTSQFSQKLGFDRKSIIEQIDRQSVFVDNSDWTTISNTHIILNNGTINTRQTLYYDKSGGSPYTTSSVTSSNSNKSLKDTNNYEHNLSGEGYGGTTDNKVLNLDSAIKSDMWSWNPAHYVPSWYTDSSSIGISSQKFPIKEESETNIWCFEKNRTNNYQRTTLLNNSVCINELSYSTKSNLTPTNLEKSDNLWNFIEWQSTENKKANSYNNSNINVNSCSSISNWTPFNNSNSLYDLTTSTYKTSDETNLEPSKLLDLFQDLGV</sequence>
<gene>
    <name evidence="6" type="ORF">CMU_009700</name>
</gene>
<dbReference type="AlphaFoldDB" id="B6AE37"/>
<dbReference type="GO" id="GO:0008270">
    <property type="term" value="F:zinc ion binding"/>
    <property type="evidence" value="ECO:0007669"/>
    <property type="project" value="UniProtKB-KW"/>
</dbReference>
<feature type="compositionally biased region" description="Low complexity" evidence="4">
    <location>
        <begin position="377"/>
        <end position="386"/>
    </location>
</feature>
<dbReference type="InterPro" id="IPR017907">
    <property type="entry name" value="Znf_RING_CS"/>
</dbReference>
<evidence type="ECO:0000256" key="3">
    <source>
        <dbReference type="ARBA" id="ARBA00022833"/>
    </source>
</evidence>
<dbReference type="InterPro" id="IPR013083">
    <property type="entry name" value="Znf_RING/FYVE/PHD"/>
</dbReference>
<organism evidence="6 7">
    <name type="scientific">Cryptosporidium muris (strain RN66)</name>
    <dbReference type="NCBI Taxonomy" id="441375"/>
    <lineage>
        <taxon>Eukaryota</taxon>
        <taxon>Sar</taxon>
        <taxon>Alveolata</taxon>
        <taxon>Apicomplexa</taxon>
        <taxon>Conoidasida</taxon>
        <taxon>Coccidia</taxon>
        <taxon>Eucoccidiorida</taxon>
        <taxon>Eimeriorina</taxon>
        <taxon>Cryptosporidiidae</taxon>
        <taxon>Cryptosporidium</taxon>
    </lineage>
</organism>
<keyword evidence="3" id="KW-0862">Zinc</keyword>
<keyword evidence="2" id="KW-0863">Zinc-finger</keyword>
<evidence type="ECO:0000259" key="5">
    <source>
        <dbReference type="PROSITE" id="PS51382"/>
    </source>
</evidence>
<dbReference type="InterPro" id="IPR004331">
    <property type="entry name" value="SPX_dom"/>
</dbReference>
<evidence type="ECO:0000256" key="2">
    <source>
        <dbReference type="ARBA" id="ARBA00022771"/>
    </source>
</evidence>
<keyword evidence="7" id="KW-1185">Reference proteome</keyword>
<dbReference type="OrthoDB" id="9970435at2759"/>
<feature type="domain" description="SPX" evidence="5">
    <location>
        <begin position="4"/>
        <end position="187"/>
    </location>
</feature>
<dbReference type="EMBL" id="DS989729">
    <property type="protein sequence ID" value="EEA06478.1"/>
    <property type="molecule type" value="Genomic_DNA"/>
</dbReference>
<evidence type="ECO:0000256" key="1">
    <source>
        <dbReference type="ARBA" id="ARBA00022723"/>
    </source>
</evidence>
<dbReference type="Proteomes" id="UP000001460">
    <property type="component" value="Unassembled WGS sequence"/>
</dbReference>
<feature type="compositionally biased region" description="Polar residues" evidence="4">
    <location>
        <begin position="367"/>
        <end position="376"/>
    </location>
</feature>
<protein>
    <recommendedName>
        <fullName evidence="5">SPX domain-containing protein</fullName>
    </recommendedName>
</protein>
<evidence type="ECO:0000256" key="4">
    <source>
        <dbReference type="SAM" id="MobiDB-lite"/>
    </source>
</evidence>
<feature type="region of interest" description="Disordered" evidence="4">
    <location>
        <begin position="367"/>
        <end position="386"/>
    </location>
</feature>
<dbReference type="RefSeq" id="XP_002140827.1">
    <property type="nucleotide sequence ID" value="XM_002140791.1"/>
</dbReference>
<keyword evidence="1" id="KW-0479">Metal-binding</keyword>
<accession>B6AE37</accession>
<dbReference type="Gene3D" id="3.30.40.10">
    <property type="entry name" value="Zinc/RING finger domain, C3HC4 (zinc finger)"/>
    <property type="match status" value="1"/>
</dbReference>
<proteinExistence type="predicted"/>
<name>B6AE37_CRYMR</name>
<evidence type="ECO:0000313" key="7">
    <source>
        <dbReference type="Proteomes" id="UP000001460"/>
    </source>
</evidence>
<reference evidence="6" key="1">
    <citation type="submission" date="2008-06" db="EMBL/GenBank/DDBJ databases">
        <authorList>
            <person name="Lorenzi H."/>
            <person name="Inman J."/>
            <person name="Miller J."/>
            <person name="Schobel S."/>
            <person name="Amedeo P."/>
            <person name="Caler E.V."/>
            <person name="da Silva J."/>
        </authorList>
    </citation>
    <scope>NUCLEOTIDE SEQUENCE [LARGE SCALE GENOMIC DNA]</scope>
    <source>
        <strain evidence="6">RN66</strain>
    </source>
</reference>
<dbReference type="PROSITE" id="PS51382">
    <property type="entry name" value="SPX"/>
    <property type="match status" value="1"/>
</dbReference>
<dbReference type="VEuPathDB" id="CryptoDB:CMU_009700"/>
<dbReference type="PROSITE" id="PS00518">
    <property type="entry name" value="ZF_RING_1"/>
    <property type="match status" value="1"/>
</dbReference>
<dbReference type="GeneID" id="6995841"/>
<evidence type="ECO:0000313" key="6">
    <source>
        <dbReference type="EMBL" id="EEA06478.1"/>
    </source>
</evidence>